<dbReference type="Gene3D" id="3.40.50.150">
    <property type="entry name" value="Vaccinia Virus protein VP39"/>
    <property type="match status" value="1"/>
</dbReference>
<organism evidence="2 3">
    <name type="scientific">Candidatus Azambacteria bacterium RIFCSPHIGHO2_01_FULL_40_24</name>
    <dbReference type="NCBI Taxonomy" id="1797301"/>
    <lineage>
        <taxon>Bacteria</taxon>
        <taxon>Candidatus Azamiibacteriota</taxon>
    </lineage>
</organism>
<dbReference type="Proteomes" id="UP000176431">
    <property type="component" value="Unassembled WGS sequence"/>
</dbReference>
<dbReference type="CDD" id="cd02440">
    <property type="entry name" value="AdoMet_MTases"/>
    <property type="match status" value="1"/>
</dbReference>
<evidence type="ECO:0000313" key="2">
    <source>
        <dbReference type="EMBL" id="OGD25499.1"/>
    </source>
</evidence>
<protein>
    <recommendedName>
        <fullName evidence="1">Methyltransferase domain-containing protein</fullName>
    </recommendedName>
</protein>
<feature type="domain" description="Methyltransferase" evidence="1">
    <location>
        <begin position="21"/>
        <end position="129"/>
    </location>
</feature>
<sequence>MPGSEFLNVEKITSELNIVPNEIVADFGAGHGFFTIAFAKRVGPSGQVFAIDVLSTALESIRSQAKIEGLFNIKIIWGNLEKPNGSTLPAGICDAVIITNVLFQVPNKPSLIEEAKRVLKDNGRLGVIEWKPYIAVGPLKTSRMPEAELKQLILSKGFSEIGSINAGTHHYGFVFKK</sequence>
<dbReference type="AlphaFoldDB" id="A0A1F5B4H4"/>
<reference evidence="2 3" key="1">
    <citation type="journal article" date="2016" name="Nat. Commun.">
        <title>Thousands of microbial genomes shed light on interconnected biogeochemical processes in an aquifer system.</title>
        <authorList>
            <person name="Anantharaman K."/>
            <person name="Brown C.T."/>
            <person name="Hug L.A."/>
            <person name="Sharon I."/>
            <person name="Castelle C.J."/>
            <person name="Probst A.J."/>
            <person name="Thomas B.C."/>
            <person name="Singh A."/>
            <person name="Wilkins M.J."/>
            <person name="Karaoz U."/>
            <person name="Brodie E.L."/>
            <person name="Williams K.H."/>
            <person name="Hubbard S.S."/>
            <person name="Banfield J.F."/>
        </authorList>
    </citation>
    <scope>NUCLEOTIDE SEQUENCE [LARGE SCALE GENOMIC DNA]</scope>
</reference>
<dbReference type="SUPFAM" id="SSF53335">
    <property type="entry name" value="S-adenosyl-L-methionine-dependent methyltransferases"/>
    <property type="match status" value="1"/>
</dbReference>
<proteinExistence type="predicted"/>
<dbReference type="Pfam" id="PF13847">
    <property type="entry name" value="Methyltransf_31"/>
    <property type="match status" value="1"/>
</dbReference>
<dbReference type="EMBL" id="MEYK01000011">
    <property type="protein sequence ID" value="OGD25499.1"/>
    <property type="molecule type" value="Genomic_DNA"/>
</dbReference>
<evidence type="ECO:0000313" key="3">
    <source>
        <dbReference type="Proteomes" id="UP000176431"/>
    </source>
</evidence>
<dbReference type="InterPro" id="IPR029063">
    <property type="entry name" value="SAM-dependent_MTases_sf"/>
</dbReference>
<accession>A0A1F5B4H4</accession>
<gene>
    <name evidence="2" type="ORF">A2819_01985</name>
</gene>
<dbReference type="InterPro" id="IPR025714">
    <property type="entry name" value="Methyltranfer_dom"/>
</dbReference>
<evidence type="ECO:0000259" key="1">
    <source>
        <dbReference type="Pfam" id="PF13847"/>
    </source>
</evidence>
<name>A0A1F5B4H4_9BACT</name>
<comment type="caution">
    <text evidence="2">The sequence shown here is derived from an EMBL/GenBank/DDBJ whole genome shotgun (WGS) entry which is preliminary data.</text>
</comment>